<feature type="domain" description="Aminoacyl-tRNA synthetase class Ia" evidence="13">
    <location>
        <begin position="218"/>
        <end position="292"/>
    </location>
</feature>
<organism evidence="16 17">
    <name type="scientific">Eleusine coracana subsp. coracana</name>
    <dbReference type="NCBI Taxonomy" id="191504"/>
    <lineage>
        <taxon>Eukaryota</taxon>
        <taxon>Viridiplantae</taxon>
        <taxon>Streptophyta</taxon>
        <taxon>Embryophyta</taxon>
        <taxon>Tracheophyta</taxon>
        <taxon>Spermatophyta</taxon>
        <taxon>Magnoliopsida</taxon>
        <taxon>Liliopsida</taxon>
        <taxon>Poales</taxon>
        <taxon>Poaceae</taxon>
        <taxon>PACMAD clade</taxon>
        <taxon>Chloridoideae</taxon>
        <taxon>Cynodonteae</taxon>
        <taxon>Eleusininae</taxon>
        <taxon>Eleusine</taxon>
    </lineage>
</organism>
<dbReference type="InterPro" id="IPR002303">
    <property type="entry name" value="Valyl-tRNA_ligase"/>
</dbReference>
<dbReference type="EC" id="6.1.1.9" evidence="2"/>
<evidence type="ECO:0000256" key="4">
    <source>
        <dbReference type="ARBA" id="ARBA00022741"/>
    </source>
</evidence>
<dbReference type="InterPro" id="IPR014729">
    <property type="entry name" value="Rossmann-like_a/b/a_fold"/>
</dbReference>
<dbReference type="GO" id="GO:0005524">
    <property type="term" value="F:ATP binding"/>
    <property type="evidence" value="ECO:0007669"/>
    <property type="project" value="UniProtKB-KW"/>
</dbReference>
<dbReference type="GO" id="GO:0004832">
    <property type="term" value="F:valine-tRNA ligase activity"/>
    <property type="evidence" value="ECO:0007669"/>
    <property type="project" value="UniProtKB-EC"/>
</dbReference>
<feature type="compositionally biased region" description="Basic residues" evidence="12">
    <location>
        <begin position="93"/>
        <end position="105"/>
    </location>
</feature>
<dbReference type="GO" id="GO:0002161">
    <property type="term" value="F:aminoacyl-tRNA deacylase activity"/>
    <property type="evidence" value="ECO:0007669"/>
    <property type="project" value="InterPro"/>
</dbReference>
<keyword evidence="3 10" id="KW-0436">Ligase</keyword>
<dbReference type="InterPro" id="IPR001412">
    <property type="entry name" value="aa-tRNA-synth_I_CS"/>
</dbReference>
<name>A0AAV5FVL3_ELECO</name>
<sequence>MAEYGHVLLWAGNLERRIPPRRTLAGLTASSVVHLTLPLCRYRTSLAAAATFPDLAAETSRCSAARARRPRRRLEVEGEGCAPLEIKVEAARRQRRRSPSRRRPSTRTQSEAWRRMWPRAAAWGAGVGEGSGGEEVLHPQAKEKEEKKLKAKQKEAARLQAQGTSEGTKKSEKKQKKKTVEDENPEDFIDPDTPQGRKKLLAPQMAKQYSPNVVEKSWYAWWESSGYFGADSRSTKKPFVIVLPPPNVTGALHIGHALTVAIEDAMIRWRRMSGYNALWVPGVDHAGIATQAFTMDEQRSKAVTEAFVRLHKEGLIYRDYRLVNWDCTLRTAISDIEVDHIELKEEKMLPVPGYTAPVQFGVLISFAYPLEEGLGEIVVATTRIETMLGDTAIAVHPEDTRYKHLHGRYAVHPFNGRKLKIICDAELVDPAFGTGAVKITPAHDPDDFEVGKRHKLEFINIFTDDGKINSNGGAQFEGMPRFMARAAVIDALKEKGLYKDTKKNEMSLGVCSRTNDIVEPMIKPQWFVNCDTMAKASLDAVRSKKIEIIPHQYEQDWYRYILFFLMYLRFVSSLSMVDYNFCPCRWLENIRDWCVSRQLWWGHRVPAWYVTLEDDQVKDLGSDNGRWIVARNESDAYLEAQKKYPGKTLHLDQDPDVLDTWFSSGLFPLTVLGWPDDTADLHAFYPTSVLETGLDILFFWVARMVMMGMQLGGNVPFQKVYLHPMIRDAHGRKMSKSLGNVVDPLDVINGMTLDGLLKQLEEGNIDPKELKIAKEGKEKDFPDGIAECGTDALRFALISYTSQSDRINLDIKRVVGYRQWCNKLWNAIRFAMGKLGDNYTPPATVDVSLMPPICKWILSVLNRAIGKTVTSLEAYKLSDASSAIYSWWQYQLCDVFIEAIKPYFFNNSEEFESARSASRDTLWVCLDRGLCLLHPFMPYVTEELWQRLPQPKDSCRKDSIMISEYPSLFEGWTNERLENEMDIVLDAVNKLRSLKPPTETNERRPAFALCRDQETATTIQCYEYLIVSLSSVSHLKILKESDETPADCATAVVNKDLSIYLQLQGALNAEAELEKLRKKRDEIQKLQHALTQKMKAFGYREKAPKNVQEEDTRKLTALLEQLEIISEAEKKIEVTAGSNCV</sequence>
<dbReference type="InterPro" id="IPR013155">
    <property type="entry name" value="M/V/L/I-tRNA-synth_anticd-bd"/>
</dbReference>
<dbReference type="GO" id="GO:0009791">
    <property type="term" value="P:post-embryonic development"/>
    <property type="evidence" value="ECO:0007669"/>
    <property type="project" value="UniProtKB-ARBA"/>
</dbReference>
<dbReference type="PRINTS" id="PR00986">
    <property type="entry name" value="TRNASYNTHVAL"/>
</dbReference>
<dbReference type="GO" id="GO:0048608">
    <property type="term" value="P:reproductive structure development"/>
    <property type="evidence" value="ECO:0007669"/>
    <property type="project" value="UniProtKB-ARBA"/>
</dbReference>
<dbReference type="Pfam" id="PF08264">
    <property type="entry name" value="Anticodon_1"/>
    <property type="match status" value="1"/>
</dbReference>
<dbReference type="EMBL" id="BQKI01000097">
    <property type="protein sequence ID" value="GJN38485.1"/>
    <property type="molecule type" value="Genomic_DNA"/>
</dbReference>
<feature type="domain" description="Methionyl/Valyl/Leucyl/Isoleucyl-tRNA synthetase anticodon-binding" evidence="14">
    <location>
        <begin position="855"/>
        <end position="995"/>
    </location>
</feature>
<feature type="region of interest" description="Disordered" evidence="12">
    <location>
        <begin position="91"/>
        <end position="197"/>
    </location>
</feature>
<reference evidence="16" key="2">
    <citation type="submission" date="2021-12" db="EMBL/GenBank/DDBJ databases">
        <title>Resequencing data analysis of finger millet.</title>
        <authorList>
            <person name="Hatakeyama M."/>
            <person name="Aluri S."/>
            <person name="Balachadran M.T."/>
            <person name="Sivarajan S.R."/>
            <person name="Poveda L."/>
            <person name="Shimizu-Inatsugi R."/>
            <person name="Schlapbach R."/>
            <person name="Sreeman S.M."/>
            <person name="Shimizu K.K."/>
        </authorList>
    </citation>
    <scope>NUCLEOTIDE SEQUENCE</scope>
</reference>
<evidence type="ECO:0000256" key="5">
    <source>
        <dbReference type="ARBA" id="ARBA00022840"/>
    </source>
</evidence>
<evidence type="ECO:0000256" key="11">
    <source>
        <dbReference type="SAM" id="Coils"/>
    </source>
</evidence>
<evidence type="ECO:0000259" key="13">
    <source>
        <dbReference type="Pfam" id="PF00133"/>
    </source>
</evidence>
<comment type="catalytic activity">
    <reaction evidence="9">
        <text>tRNA(Val) + L-valine + ATP = L-valyl-tRNA(Val) + AMP + diphosphate</text>
        <dbReference type="Rhea" id="RHEA:10704"/>
        <dbReference type="Rhea" id="RHEA-COMP:9672"/>
        <dbReference type="Rhea" id="RHEA-COMP:9708"/>
        <dbReference type="ChEBI" id="CHEBI:30616"/>
        <dbReference type="ChEBI" id="CHEBI:33019"/>
        <dbReference type="ChEBI" id="CHEBI:57762"/>
        <dbReference type="ChEBI" id="CHEBI:78442"/>
        <dbReference type="ChEBI" id="CHEBI:78537"/>
        <dbReference type="ChEBI" id="CHEBI:456215"/>
        <dbReference type="EC" id="6.1.1.9"/>
    </reaction>
</comment>
<keyword evidence="7 10" id="KW-0030">Aminoacyl-tRNA synthetase</keyword>
<dbReference type="AlphaFoldDB" id="A0AAV5FVL3"/>
<feature type="domain" description="Leucyl-tRNA synthetase editing" evidence="15">
    <location>
        <begin position="406"/>
        <end position="466"/>
    </location>
</feature>
<dbReference type="CDD" id="cd00817">
    <property type="entry name" value="ValRS_core"/>
    <property type="match status" value="1"/>
</dbReference>
<evidence type="ECO:0000256" key="2">
    <source>
        <dbReference type="ARBA" id="ARBA00013169"/>
    </source>
</evidence>
<dbReference type="FunFam" id="3.90.740.10:FF:000005">
    <property type="entry name" value="Valine--tRNA ligase, mitochondrial"/>
    <property type="match status" value="1"/>
</dbReference>
<evidence type="ECO:0000259" key="15">
    <source>
        <dbReference type="Pfam" id="PF13603"/>
    </source>
</evidence>
<evidence type="ECO:0000256" key="10">
    <source>
        <dbReference type="RuleBase" id="RU363035"/>
    </source>
</evidence>
<evidence type="ECO:0000256" key="6">
    <source>
        <dbReference type="ARBA" id="ARBA00022917"/>
    </source>
</evidence>
<dbReference type="SUPFAM" id="SSF47323">
    <property type="entry name" value="Anticodon-binding domain of a subclass of class I aminoacyl-tRNA synthetases"/>
    <property type="match status" value="1"/>
</dbReference>
<dbReference type="PANTHER" id="PTHR11946:SF109">
    <property type="entry name" value="VALINE--TRNA LIGASE"/>
    <property type="match status" value="1"/>
</dbReference>
<dbReference type="InterPro" id="IPR033705">
    <property type="entry name" value="Anticodon_Ia_Val"/>
</dbReference>
<evidence type="ECO:0000256" key="12">
    <source>
        <dbReference type="SAM" id="MobiDB-lite"/>
    </source>
</evidence>
<evidence type="ECO:0000256" key="7">
    <source>
        <dbReference type="ARBA" id="ARBA00023146"/>
    </source>
</evidence>
<feature type="compositionally biased region" description="Basic and acidic residues" evidence="12">
    <location>
        <begin position="135"/>
        <end position="157"/>
    </location>
</feature>
<evidence type="ECO:0000256" key="1">
    <source>
        <dbReference type="ARBA" id="ARBA00005594"/>
    </source>
</evidence>
<dbReference type="Gene3D" id="1.10.730.10">
    <property type="entry name" value="Isoleucyl-tRNA Synthetase, Domain 1"/>
    <property type="match status" value="1"/>
</dbReference>
<dbReference type="InterPro" id="IPR025709">
    <property type="entry name" value="Leu_tRNA-synth_edit"/>
</dbReference>
<dbReference type="GO" id="GO:0005829">
    <property type="term" value="C:cytosol"/>
    <property type="evidence" value="ECO:0007669"/>
    <property type="project" value="TreeGrafter"/>
</dbReference>
<dbReference type="Pfam" id="PF00133">
    <property type="entry name" value="tRNA-synt_1"/>
    <property type="match status" value="2"/>
</dbReference>
<evidence type="ECO:0000313" key="16">
    <source>
        <dbReference type="EMBL" id="GJN38485.1"/>
    </source>
</evidence>
<evidence type="ECO:0000256" key="8">
    <source>
        <dbReference type="ARBA" id="ARBA00029936"/>
    </source>
</evidence>
<dbReference type="FunFam" id="3.40.50.620:FF:000457">
    <property type="entry name" value="Predicted protein"/>
    <property type="match status" value="1"/>
</dbReference>
<dbReference type="SUPFAM" id="SSF50677">
    <property type="entry name" value="ValRS/IleRS/LeuRS editing domain"/>
    <property type="match status" value="1"/>
</dbReference>
<dbReference type="InterPro" id="IPR037118">
    <property type="entry name" value="Val-tRNA_synth_C_sf"/>
</dbReference>
<dbReference type="PROSITE" id="PS00178">
    <property type="entry name" value="AA_TRNA_LIGASE_I"/>
    <property type="match status" value="1"/>
</dbReference>
<keyword evidence="6 10" id="KW-0648">Protein biosynthesis</keyword>
<keyword evidence="11" id="KW-0175">Coiled coil</keyword>
<dbReference type="GO" id="GO:0006438">
    <property type="term" value="P:valyl-tRNA aminoacylation"/>
    <property type="evidence" value="ECO:0007669"/>
    <property type="project" value="InterPro"/>
</dbReference>
<feature type="domain" description="Aminoacyl-tRNA synthetase class Ia" evidence="13">
    <location>
        <begin position="585"/>
        <end position="809"/>
    </location>
</feature>
<dbReference type="FunFam" id="1.10.730.10:FF:000009">
    <property type="entry name" value="Valine--tRNA ligase, mitochondrial"/>
    <property type="match status" value="1"/>
</dbReference>
<keyword evidence="4 10" id="KW-0547">Nucleotide-binding</keyword>
<dbReference type="SUPFAM" id="SSF52374">
    <property type="entry name" value="Nucleotidylyl transferase"/>
    <property type="match status" value="1"/>
</dbReference>
<evidence type="ECO:0000313" key="17">
    <source>
        <dbReference type="Proteomes" id="UP001054889"/>
    </source>
</evidence>
<dbReference type="Proteomes" id="UP001054889">
    <property type="component" value="Unassembled WGS sequence"/>
</dbReference>
<accession>A0AAV5FVL3</accession>
<dbReference type="Pfam" id="PF13603">
    <property type="entry name" value="tRNA-synt_1_2"/>
    <property type="match status" value="1"/>
</dbReference>
<dbReference type="InterPro" id="IPR009080">
    <property type="entry name" value="tRNAsynth_Ia_anticodon-bd"/>
</dbReference>
<protein>
    <recommendedName>
        <fullName evidence="2">valine--tRNA ligase</fullName>
        <ecNumber evidence="2">6.1.1.9</ecNumber>
    </recommendedName>
    <alternativeName>
        <fullName evidence="8">Valyl-tRNA synthetase</fullName>
    </alternativeName>
</protein>
<reference evidence="16" key="1">
    <citation type="journal article" date="2018" name="DNA Res.">
        <title>Multiple hybrid de novo genome assembly of finger millet, an orphan allotetraploid crop.</title>
        <authorList>
            <person name="Hatakeyama M."/>
            <person name="Aluri S."/>
            <person name="Balachadran M.T."/>
            <person name="Sivarajan S.R."/>
            <person name="Patrignani A."/>
            <person name="Gruter S."/>
            <person name="Poveda L."/>
            <person name="Shimizu-Inatsugi R."/>
            <person name="Baeten J."/>
            <person name="Francoijs K.J."/>
            <person name="Nataraja K.N."/>
            <person name="Reddy Y.A.N."/>
            <person name="Phadnis S."/>
            <person name="Ravikumar R.L."/>
            <person name="Schlapbach R."/>
            <person name="Sreeman S.M."/>
            <person name="Shimizu K.K."/>
        </authorList>
    </citation>
    <scope>NUCLEOTIDE SEQUENCE</scope>
</reference>
<dbReference type="InterPro" id="IPR002300">
    <property type="entry name" value="aa-tRNA-synth_Ia"/>
</dbReference>
<evidence type="ECO:0000256" key="9">
    <source>
        <dbReference type="ARBA" id="ARBA00047552"/>
    </source>
</evidence>
<feature type="coiled-coil region" evidence="11">
    <location>
        <begin position="1066"/>
        <end position="1096"/>
    </location>
</feature>
<dbReference type="Gene3D" id="3.90.740.10">
    <property type="entry name" value="Valyl/Leucyl/Isoleucyl-tRNA synthetase, editing domain"/>
    <property type="match status" value="1"/>
</dbReference>
<comment type="caution">
    <text evidence="16">The sequence shown here is derived from an EMBL/GenBank/DDBJ whole genome shotgun (WGS) entry which is preliminary data.</text>
</comment>
<keyword evidence="5 10" id="KW-0067">ATP-binding</keyword>
<dbReference type="Gene3D" id="1.10.287.380">
    <property type="entry name" value="Valyl-tRNA synthetase, C-terminal domain"/>
    <property type="match status" value="1"/>
</dbReference>
<dbReference type="CDD" id="cd07962">
    <property type="entry name" value="Anticodon_Ia_Val"/>
    <property type="match status" value="1"/>
</dbReference>
<dbReference type="PANTHER" id="PTHR11946">
    <property type="entry name" value="VALYL-TRNA SYNTHETASES"/>
    <property type="match status" value="1"/>
</dbReference>
<evidence type="ECO:0000256" key="3">
    <source>
        <dbReference type="ARBA" id="ARBA00022598"/>
    </source>
</evidence>
<comment type="similarity">
    <text evidence="1 10">Belongs to the class-I aminoacyl-tRNA synthetase family.</text>
</comment>
<evidence type="ECO:0000259" key="14">
    <source>
        <dbReference type="Pfam" id="PF08264"/>
    </source>
</evidence>
<proteinExistence type="inferred from homology"/>
<dbReference type="InterPro" id="IPR009008">
    <property type="entry name" value="Val/Leu/Ile-tRNA-synth_edit"/>
</dbReference>
<keyword evidence="17" id="KW-1185">Reference proteome</keyword>
<dbReference type="Gene3D" id="3.40.50.620">
    <property type="entry name" value="HUPs"/>
    <property type="match status" value="3"/>
</dbReference>
<gene>
    <name evidence="16" type="primary">gb27531</name>
    <name evidence="16" type="ORF">PR202_gb27531</name>
</gene>